<reference evidence="2 3" key="1">
    <citation type="submission" date="2018-09" db="EMBL/GenBank/DDBJ databases">
        <title>Paenibacillus aracenensis nov. sp. isolated from a cave in southern Spain.</title>
        <authorList>
            <person name="Jurado V."/>
            <person name="Gutierrez-Patricio S."/>
            <person name="Gonzalez-Pimentel J.L."/>
            <person name="Miller A.Z."/>
            <person name="Laiz L."/>
            <person name="Saiz-Jimenez C."/>
        </authorList>
    </citation>
    <scope>NUCLEOTIDE SEQUENCE [LARGE SCALE GENOMIC DNA]</scope>
    <source>
        <strain evidence="2 3">DSM 22867</strain>
    </source>
</reference>
<dbReference type="Proteomes" id="UP000266482">
    <property type="component" value="Unassembled WGS sequence"/>
</dbReference>
<dbReference type="OrthoDB" id="9852713at2"/>
<keyword evidence="1" id="KW-1133">Transmembrane helix</keyword>
<name>A0A3A1V0D6_9BACL</name>
<keyword evidence="3" id="KW-1185">Reference proteome</keyword>
<protein>
    <submittedName>
        <fullName evidence="2">Uncharacterized protein</fullName>
    </submittedName>
</protein>
<feature type="transmembrane region" description="Helical" evidence="1">
    <location>
        <begin position="76"/>
        <end position="95"/>
    </location>
</feature>
<organism evidence="2 3">
    <name type="scientific">Paenibacillus nanensis</name>
    <dbReference type="NCBI Taxonomy" id="393251"/>
    <lineage>
        <taxon>Bacteria</taxon>
        <taxon>Bacillati</taxon>
        <taxon>Bacillota</taxon>
        <taxon>Bacilli</taxon>
        <taxon>Bacillales</taxon>
        <taxon>Paenibacillaceae</taxon>
        <taxon>Paenibacillus</taxon>
    </lineage>
</organism>
<gene>
    <name evidence="2" type="ORF">D3P08_13930</name>
</gene>
<evidence type="ECO:0000313" key="2">
    <source>
        <dbReference type="EMBL" id="RIX52073.1"/>
    </source>
</evidence>
<sequence length="152" mass="17562">MNHARNIVIFLWLALIASFVRNIGLSDGFFAIFNSVFLLFIGFVLLGVTVLYFALRKWLRAKTAAEPSRNFLKFRKVLRCIPVIPAILLFVFNYYKEYGDYVKMYRDMSPTRAEHFMDALGGTLDLTFVIYAAFELLLFALLWQKRKGQAAA</sequence>
<comment type="caution">
    <text evidence="2">The sequence shown here is derived from an EMBL/GenBank/DDBJ whole genome shotgun (WGS) entry which is preliminary data.</text>
</comment>
<dbReference type="AlphaFoldDB" id="A0A3A1V0D6"/>
<keyword evidence="1" id="KW-0812">Transmembrane</keyword>
<feature type="transmembrane region" description="Helical" evidence="1">
    <location>
        <begin position="115"/>
        <end position="143"/>
    </location>
</feature>
<proteinExistence type="predicted"/>
<feature type="transmembrane region" description="Helical" evidence="1">
    <location>
        <begin position="32"/>
        <end position="55"/>
    </location>
</feature>
<evidence type="ECO:0000313" key="3">
    <source>
        <dbReference type="Proteomes" id="UP000266482"/>
    </source>
</evidence>
<keyword evidence="1" id="KW-0472">Membrane</keyword>
<accession>A0A3A1V0D6</accession>
<evidence type="ECO:0000256" key="1">
    <source>
        <dbReference type="SAM" id="Phobius"/>
    </source>
</evidence>
<dbReference type="EMBL" id="QXQA01000008">
    <property type="protein sequence ID" value="RIX52073.1"/>
    <property type="molecule type" value="Genomic_DNA"/>
</dbReference>
<dbReference type="RefSeq" id="WP_119600305.1">
    <property type="nucleotide sequence ID" value="NZ_QXQA01000008.1"/>
</dbReference>